<dbReference type="Gene3D" id="3.30.1330.30">
    <property type="match status" value="1"/>
</dbReference>
<dbReference type="SUPFAM" id="SSF55315">
    <property type="entry name" value="L30e-like"/>
    <property type="match status" value="1"/>
</dbReference>
<feature type="domain" description="Ribosomal protein eL8/eL30/eS12/Gadd45" evidence="1">
    <location>
        <begin position="5"/>
        <end position="94"/>
    </location>
</feature>
<dbReference type="Pfam" id="PF01248">
    <property type="entry name" value="Ribosomal_L7Ae"/>
    <property type="match status" value="1"/>
</dbReference>
<dbReference type="InterPro" id="IPR004038">
    <property type="entry name" value="Ribosomal_eL8/eL30/eS12/Gad45"/>
</dbReference>
<evidence type="ECO:0000313" key="3">
    <source>
        <dbReference type="Proteomes" id="UP000248066"/>
    </source>
</evidence>
<keyword evidence="3" id="KW-1185">Reference proteome</keyword>
<sequence length="99" mass="10789">MNQKALSLIGLAYRARAIVTGEEVVLRSIRSRKAHLVIVSDDASANTKKKFADKSEYYNVPIIIGSSRGELGQAIGKDERVVLGVEDSGFAKKLKSLLE</sequence>
<name>A0A2W0HAZ2_9BACI</name>
<evidence type="ECO:0000313" key="2">
    <source>
        <dbReference type="EMBL" id="PYZ98051.1"/>
    </source>
</evidence>
<gene>
    <name evidence="2" type="ORF">CR205_05495</name>
</gene>
<dbReference type="NCBIfam" id="NF005825">
    <property type="entry name" value="PRK07714.1"/>
    <property type="match status" value="1"/>
</dbReference>
<evidence type="ECO:0000259" key="1">
    <source>
        <dbReference type="Pfam" id="PF01248"/>
    </source>
</evidence>
<reference evidence="2 3" key="1">
    <citation type="submission" date="2017-10" db="EMBL/GenBank/DDBJ databases">
        <title>Bacillus sp. nov., a halophilic bacterium isolated from a Yangshapao Lake.</title>
        <authorList>
            <person name="Wang H."/>
        </authorList>
    </citation>
    <scope>NUCLEOTIDE SEQUENCE [LARGE SCALE GENOMIC DNA]</scope>
    <source>
        <strain evidence="2 3">YSP-3</strain>
    </source>
</reference>
<dbReference type="OrthoDB" id="9794863at2"/>
<dbReference type="Proteomes" id="UP000248066">
    <property type="component" value="Unassembled WGS sequence"/>
</dbReference>
<dbReference type="RefSeq" id="WP_110517740.1">
    <property type="nucleotide sequence ID" value="NZ_PDOF01000001.1"/>
</dbReference>
<organism evidence="2 3">
    <name type="scientific">Alteribacter lacisalsi</name>
    <dbReference type="NCBI Taxonomy" id="2045244"/>
    <lineage>
        <taxon>Bacteria</taxon>
        <taxon>Bacillati</taxon>
        <taxon>Bacillota</taxon>
        <taxon>Bacilli</taxon>
        <taxon>Bacillales</taxon>
        <taxon>Bacillaceae</taxon>
        <taxon>Alteribacter</taxon>
    </lineage>
</organism>
<proteinExistence type="predicted"/>
<dbReference type="AlphaFoldDB" id="A0A2W0HAZ2"/>
<comment type="caution">
    <text evidence="2">The sequence shown here is derived from an EMBL/GenBank/DDBJ whole genome shotgun (WGS) entry which is preliminary data.</text>
</comment>
<dbReference type="EMBL" id="PDOF01000001">
    <property type="protein sequence ID" value="PYZ98051.1"/>
    <property type="molecule type" value="Genomic_DNA"/>
</dbReference>
<accession>A0A2W0HAZ2</accession>
<dbReference type="InterPro" id="IPR029064">
    <property type="entry name" value="Ribosomal_eL30-like_sf"/>
</dbReference>
<protein>
    <recommendedName>
        <fullName evidence="1">Ribosomal protein eL8/eL30/eS12/Gadd45 domain-containing protein</fullName>
    </recommendedName>
</protein>